<dbReference type="EMBL" id="MLJW01000205">
    <property type="protein sequence ID" value="OIQ93530.1"/>
    <property type="molecule type" value="Genomic_DNA"/>
</dbReference>
<evidence type="ECO:0000313" key="2">
    <source>
        <dbReference type="EMBL" id="OIQ93530.1"/>
    </source>
</evidence>
<sequence length="200" mass="21406">MAVGDGTGRGWRRWMAPEPPMPRKWWDLVEAALQRGWVSNQTAQELLDAVQASAGEQAPRLPSPSIQIVLPFMVPPDVPGEVLLLNPGVEAPGAPIRAATAARLLVGDAIQAARRTGAGLGSGGAKGARHRKWLETTVDGREWLVGIKALRRTIERLGLSDRPGIPGHPGGDSVRAREAAREALEEALQAAYERLGYPPT</sequence>
<organism evidence="2">
    <name type="scientific">mine drainage metagenome</name>
    <dbReference type="NCBI Taxonomy" id="410659"/>
    <lineage>
        <taxon>unclassified sequences</taxon>
        <taxon>metagenomes</taxon>
        <taxon>ecological metagenomes</taxon>
    </lineage>
</organism>
<name>A0A1J5RDV5_9ZZZZ</name>
<comment type="caution">
    <text evidence="2">The sequence shown here is derived from an EMBL/GenBank/DDBJ whole genome shotgun (WGS) entry which is preliminary data.</text>
</comment>
<proteinExistence type="predicted"/>
<protein>
    <submittedName>
        <fullName evidence="2">Uncharacterized protein</fullName>
    </submittedName>
</protein>
<evidence type="ECO:0000256" key="1">
    <source>
        <dbReference type="SAM" id="MobiDB-lite"/>
    </source>
</evidence>
<feature type="region of interest" description="Disordered" evidence="1">
    <location>
        <begin position="161"/>
        <end position="180"/>
    </location>
</feature>
<gene>
    <name evidence="2" type="ORF">GALL_244900</name>
</gene>
<reference evidence="2" key="1">
    <citation type="submission" date="2016-10" db="EMBL/GenBank/DDBJ databases">
        <title>Sequence of Gallionella enrichment culture.</title>
        <authorList>
            <person name="Poehlein A."/>
            <person name="Muehling M."/>
            <person name="Daniel R."/>
        </authorList>
    </citation>
    <scope>NUCLEOTIDE SEQUENCE</scope>
</reference>
<dbReference type="AlphaFoldDB" id="A0A1J5RDV5"/>
<accession>A0A1J5RDV5</accession>